<accession>A0A4S4LCK5</accession>
<dbReference type="Proteomes" id="UP000308199">
    <property type="component" value="Unassembled WGS sequence"/>
</dbReference>
<reference evidence="3 4" key="1">
    <citation type="submission" date="2019-02" db="EMBL/GenBank/DDBJ databases">
        <title>Genome sequencing of the rare red list fungi Phellinidium pouzarii.</title>
        <authorList>
            <person name="Buettner E."/>
            <person name="Kellner H."/>
        </authorList>
    </citation>
    <scope>NUCLEOTIDE SEQUENCE [LARGE SCALE GENOMIC DNA]</scope>
    <source>
        <strain evidence="3 4">DSM 108285</strain>
    </source>
</reference>
<evidence type="ECO:0000256" key="1">
    <source>
        <dbReference type="SAM" id="Coils"/>
    </source>
</evidence>
<evidence type="ECO:0000313" key="3">
    <source>
        <dbReference type="EMBL" id="THH09512.1"/>
    </source>
</evidence>
<dbReference type="OrthoDB" id="3364132at2759"/>
<dbReference type="PANTHER" id="PTHR36223:SF1">
    <property type="entry name" value="TRANSCRIPTION ELONGATION FACTOR EAF N-TERMINAL DOMAIN-CONTAINING PROTEIN"/>
    <property type="match status" value="1"/>
</dbReference>
<keyword evidence="1" id="KW-0175">Coiled coil</keyword>
<comment type="caution">
    <text evidence="3">The sequence shown here is derived from an EMBL/GenBank/DDBJ whole genome shotgun (WGS) entry which is preliminary data.</text>
</comment>
<feature type="domain" description="DUF7918" evidence="2">
    <location>
        <begin position="11"/>
        <end position="229"/>
    </location>
</feature>
<dbReference type="EMBL" id="SGPK01000061">
    <property type="protein sequence ID" value="THH09512.1"/>
    <property type="molecule type" value="Genomic_DNA"/>
</dbReference>
<keyword evidence="4" id="KW-1185">Reference proteome</keyword>
<sequence length="410" mass="46810">MPRLDAYEAWIECEGTKLKEYKIDGAGNTRHCWVASESGKVAARCIHATWSQHLMNQYFAQNFIFAVRTSVKANENVAVSVTFDGIDTKQLWLLKTEHRVSRIRGINLSKNEIKEFIFSTIELTDDEDAGNIFRPSDIGTMSVKFLKVLVEQREAVPTLPASIENGPICERWKKAGVHRVCLSDGSTFFPEGYCHKVHSITTLDNEPPLAIIHFKYRPQEVLRADGIITTDVQLKEEQYAPLYDTKERFSLPAVETEGADIPPIKSEEYHVTPSSIGYKRSLSPFISVRNRNHKHMVTDPRKRVKDLITEPRVQTSARPISIPSRNRKLKEEEDELNEFNELNEDDNDLLRQLKARRDELDRKIECLRYSKSSTRPGSLISEVKLEPIVNHAVYHPLVVDANGVIDLTVD</sequence>
<evidence type="ECO:0000259" key="2">
    <source>
        <dbReference type="Pfam" id="PF25534"/>
    </source>
</evidence>
<evidence type="ECO:0000313" key="4">
    <source>
        <dbReference type="Proteomes" id="UP000308199"/>
    </source>
</evidence>
<feature type="coiled-coil region" evidence="1">
    <location>
        <begin position="329"/>
        <end position="370"/>
    </location>
</feature>
<gene>
    <name evidence="3" type="ORF">EW145_g1959</name>
</gene>
<dbReference type="InterPro" id="IPR057678">
    <property type="entry name" value="DUF7918"/>
</dbReference>
<organism evidence="3 4">
    <name type="scientific">Phellinidium pouzarii</name>
    <dbReference type="NCBI Taxonomy" id="167371"/>
    <lineage>
        <taxon>Eukaryota</taxon>
        <taxon>Fungi</taxon>
        <taxon>Dikarya</taxon>
        <taxon>Basidiomycota</taxon>
        <taxon>Agaricomycotina</taxon>
        <taxon>Agaricomycetes</taxon>
        <taxon>Hymenochaetales</taxon>
        <taxon>Hymenochaetaceae</taxon>
        <taxon>Phellinidium</taxon>
    </lineage>
</organism>
<dbReference type="PANTHER" id="PTHR36223">
    <property type="entry name" value="BETA-LACTAMASE-TYPE TRANSPEPTIDASE FOLD DOMAIN CONTAINING PROTEIN"/>
    <property type="match status" value="1"/>
</dbReference>
<name>A0A4S4LCK5_9AGAM</name>
<protein>
    <recommendedName>
        <fullName evidence="2">DUF7918 domain-containing protein</fullName>
    </recommendedName>
</protein>
<dbReference type="Pfam" id="PF25534">
    <property type="entry name" value="DUF7918"/>
    <property type="match status" value="1"/>
</dbReference>
<dbReference type="AlphaFoldDB" id="A0A4S4LCK5"/>
<proteinExistence type="predicted"/>